<organism evidence="2 3">
    <name type="scientific">Ensete ventricosum</name>
    <name type="common">Abyssinian banana</name>
    <name type="synonym">Musa ensete</name>
    <dbReference type="NCBI Taxonomy" id="4639"/>
    <lineage>
        <taxon>Eukaryota</taxon>
        <taxon>Viridiplantae</taxon>
        <taxon>Streptophyta</taxon>
        <taxon>Embryophyta</taxon>
        <taxon>Tracheophyta</taxon>
        <taxon>Spermatophyta</taxon>
        <taxon>Magnoliopsida</taxon>
        <taxon>Liliopsida</taxon>
        <taxon>Zingiberales</taxon>
        <taxon>Musaceae</taxon>
        <taxon>Ensete</taxon>
    </lineage>
</organism>
<sequence>MRVRSPCHLSVGVLGDNVVVLFLCDLSLIFGVIIKGKRGERERERESVEWLVGFLLPSGVGEPECTRGDTHAICCLLDLLSLAFFVSLAAFFPASSCFCAERYAIAEASLAETREREQVPTASLAFSSEREKEEEDPLHQMAAGSHMFAFLSIDTG</sequence>
<dbReference type="Proteomes" id="UP000287651">
    <property type="component" value="Unassembled WGS sequence"/>
</dbReference>
<evidence type="ECO:0000313" key="2">
    <source>
        <dbReference type="EMBL" id="RRT72271.1"/>
    </source>
</evidence>
<evidence type="ECO:0008006" key="4">
    <source>
        <dbReference type="Google" id="ProtNLM"/>
    </source>
</evidence>
<proteinExistence type="predicted"/>
<keyword evidence="1" id="KW-1133">Transmembrane helix</keyword>
<comment type="caution">
    <text evidence="2">The sequence shown here is derived from an EMBL/GenBank/DDBJ whole genome shotgun (WGS) entry which is preliminary data.</text>
</comment>
<protein>
    <recommendedName>
        <fullName evidence="4">Transmembrane protein</fullName>
    </recommendedName>
</protein>
<dbReference type="AlphaFoldDB" id="A0A427A7W8"/>
<accession>A0A427A7W8</accession>
<feature type="transmembrane region" description="Helical" evidence="1">
    <location>
        <begin position="12"/>
        <end position="34"/>
    </location>
</feature>
<evidence type="ECO:0000313" key="3">
    <source>
        <dbReference type="Proteomes" id="UP000287651"/>
    </source>
</evidence>
<name>A0A427A7W8_ENSVE</name>
<dbReference type="EMBL" id="AMZH03003455">
    <property type="protein sequence ID" value="RRT72271.1"/>
    <property type="molecule type" value="Genomic_DNA"/>
</dbReference>
<gene>
    <name evidence="2" type="ORF">B296_00022885</name>
</gene>
<keyword evidence="1" id="KW-0472">Membrane</keyword>
<evidence type="ECO:0000256" key="1">
    <source>
        <dbReference type="SAM" id="Phobius"/>
    </source>
</evidence>
<reference evidence="2 3" key="1">
    <citation type="journal article" date="2014" name="Agronomy (Basel)">
        <title>A Draft Genome Sequence for Ensete ventricosum, the Drought-Tolerant Tree Against Hunger.</title>
        <authorList>
            <person name="Harrison J."/>
            <person name="Moore K.A."/>
            <person name="Paszkiewicz K."/>
            <person name="Jones T."/>
            <person name="Grant M."/>
            <person name="Ambacheew D."/>
            <person name="Muzemil S."/>
            <person name="Studholme D.J."/>
        </authorList>
    </citation>
    <scope>NUCLEOTIDE SEQUENCE [LARGE SCALE GENOMIC DNA]</scope>
</reference>
<keyword evidence="1" id="KW-0812">Transmembrane</keyword>